<evidence type="ECO:0000313" key="9">
    <source>
        <dbReference type="EMBL" id="WAR13334.1"/>
    </source>
</evidence>
<dbReference type="PANTHER" id="PTHR10809:SF6">
    <property type="entry name" value="AT11025P-RELATED"/>
    <property type="match status" value="1"/>
</dbReference>
<evidence type="ECO:0000256" key="1">
    <source>
        <dbReference type="ARBA" id="ARBA00004211"/>
    </source>
</evidence>
<feature type="compositionally biased region" description="Low complexity" evidence="6">
    <location>
        <begin position="169"/>
        <end position="183"/>
    </location>
</feature>
<evidence type="ECO:0000256" key="5">
    <source>
        <dbReference type="ARBA" id="ARBA00023136"/>
    </source>
</evidence>
<organism evidence="9 10">
    <name type="scientific">Mya arenaria</name>
    <name type="common">Soft-shell clam</name>
    <dbReference type="NCBI Taxonomy" id="6604"/>
    <lineage>
        <taxon>Eukaryota</taxon>
        <taxon>Metazoa</taxon>
        <taxon>Spiralia</taxon>
        <taxon>Lophotrochozoa</taxon>
        <taxon>Mollusca</taxon>
        <taxon>Bivalvia</taxon>
        <taxon>Autobranchia</taxon>
        <taxon>Heteroconchia</taxon>
        <taxon>Euheterodonta</taxon>
        <taxon>Imparidentia</taxon>
        <taxon>Neoheterodontei</taxon>
        <taxon>Myida</taxon>
        <taxon>Myoidea</taxon>
        <taxon>Myidae</taxon>
        <taxon>Mya</taxon>
    </lineage>
</organism>
<proteinExistence type="inferred from homology"/>
<dbReference type="PROSITE" id="PS50202">
    <property type="entry name" value="MSP"/>
    <property type="match status" value="1"/>
</dbReference>
<feature type="compositionally biased region" description="Basic and acidic residues" evidence="6">
    <location>
        <begin position="187"/>
        <end position="213"/>
    </location>
</feature>
<keyword evidence="4 7" id="KW-1133">Transmembrane helix</keyword>
<dbReference type="SUPFAM" id="SSF49354">
    <property type="entry name" value="PapD-like"/>
    <property type="match status" value="1"/>
</dbReference>
<dbReference type="PIRSF" id="PIRSF019693">
    <property type="entry name" value="VAMP-associated"/>
    <property type="match status" value="1"/>
</dbReference>
<evidence type="ECO:0000256" key="7">
    <source>
        <dbReference type="SAM" id="Phobius"/>
    </source>
</evidence>
<comment type="similarity">
    <text evidence="2">Belongs to the VAMP-associated protein (VAP) (TC 9.B.17) family.</text>
</comment>
<dbReference type="InterPro" id="IPR000535">
    <property type="entry name" value="MSP_dom"/>
</dbReference>
<gene>
    <name evidence="9" type="ORF">MAR_027514</name>
</gene>
<dbReference type="Gene3D" id="2.60.40.10">
    <property type="entry name" value="Immunoglobulins"/>
    <property type="match status" value="1"/>
</dbReference>
<accession>A0ABY7EW36</accession>
<evidence type="ECO:0000256" key="4">
    <source>
        <dbReference type="ARBA" id="ARBA00022989"/>
    </source>
</evidence>
<dbReference type="InterPro" id="IPR008962">
    <property type="entry name" value="PapD-like_sf"/>
</dbReference>
<reference evidence="9" key="1">
    <citation type="submission" date="2022-11" db="EMBL/GenBank/DDBJ databases">
        <title>Centuries of genome instability and evolution in soft-shell clam transmissible cancer (bioRxiv).</title>
        <authorList>
            <person name="Hart S.F.M."/>
            <person name="Yonemitsu M.A."/>
            <person name="Giersch R.M."/>
            <person name="Beal B.F."/>
            <person name="Arriagada G."/>
            <person name="Davis B.W."/>
            <person name="Ostrander E.A."/>
            <person name="Goff S.P."/>
            <person name="Metzger M.J."/>
        </authorList>
    </citation>
    <scope>NUCLEOTIDE SEQUENCE</scope>
    <source>
        <strain evidence="9">MELC-2E11</strain>
        <tissue evidence="9">Siphon/mantle</tissue>
    </source>
</reference>
<dbReference type="InterPro" id="IPR016763">
    <property type="entry name" value="VAP"/>
</dbReference>
<keyword evidence="3 7" id="KW-0812">Transmembrane</keyword>
<evidence type="ECO:0000256" key="6">
    <source>
        <dbReference type="SAM" id="MobiDB-lite"/>
    </source>
</evidence>
<feature type="domain" description="MSP" evidence="8">
    <location>
        <begin position="7"/>
        <end position="125"/>
    </location>
</feature>
<dbReference type="InterPro" id="IPR013783">
    <property type="entry name" value="Ig-like_fold"/>
</dbReference>
<feature type="region of interest" description="Disordered" evidence="6">
    <location>
        <begin position="150"/>
        <end position="213"/>
    </location>
</feature>
<sequence>MSKLEQVLKIEPSIELSFKGPFTEVVTADLRLTNPSDKRVCFKVKTTAPKRYCVRPNSGVIEPKQDITVAVMLQPFEYDPNEKNKHKFMVQTMFAPDGKIENQEQLWKEVSPDKLMDSKLKCVLDPTGNSVNQTAVAPVKEEKVRAVKQEAVKTEPPQTPGGQAGGQSGSPVSQVPSQKVASPGEPVSRKPDADVKSLQEEIQKLRDENSVVKESEARLRKLAYKETVSSTPHNYQDAQQSPSPMATSAFPPYVYLIACLIIGVLIGKILL</sequence>
<dbReference type="PANTHER" id="PTHR10809">
    <property type="entry name" value="VESICLE-ASSOCIATED MEMBRANE PROTEIN-ASSOCIATED PROTEIN"/>
    <property type="match status" value="1"/>
</dbReference>
<keyword evidence="5 7" id="KW-0472">Membrane</keyword>
<evidence type="ECO:0000256" key="3">
    <source>
        <dbReference type="ARBA" id="ARBA00022692"/>
    </source>
</evidence>
<dbReference type="Pfam" id="PF00635">
    <property type="entry name" value="Motile_Sperm"/>
    <property type="match status" value="1"/>
</dbReference>
<evidence type="ECO:0000256" key="2">
    <source>
        <dbReference type="ARBA" id="ARBA00008932"/>
    </source>
</evidence>
<protein>
    <submittedName>
        <fullName evidence="9">VP33-like protein</fullName>
    </submittedName>
</protein>
<comment type="subcellular location">
    <subcellularLocation>
        <location evidence="1">Membrane</location>
        <topology evidence="1">Single-pass type IV membrane protein</topology>
    </subcellularLocation>
</comment>
<feature type="transmembrane region" description="Helical" evidence="7">
    <location>
        <begin position="253"/>
        <end position="270"/>
    </location>
</feature>
<dbReference type="EMBL" id="CP111019">
    <property type="protein sequence ID" value="WAR13334.1"/>
    <property type="molecule type" value="Genomic_DNA"/>
</dbReference>
<name>A0ABY7EW36_MYAAR</name>
<evidence type="ECO:0000259" key="8">
    <source>
        <dbReference type="PROSITE" id="PS50202"/>
    </source>
</evidence>
<evidence type="ECO:0000313" key="10">
    <source>
        <dbReference type="Proteomes" id="UP001164746"/>
    </source>
</evidence>
<keyword evidence="10" id="KW-1185">Reference proteome</keyword>
<dbReference type="Proteomes" id="UP001164746">
    <property type="component" value="Chromosome 8"/>
</dbReference>